<sequence length="103" mass="12670">MKIIELREYKIKPGKTDQWLDWMREELLPYQESKGMRIINTYIHQDPDGTDYFIWLREFDDEASRQAIYQSTYNQWWITEVRPKVFELIEEESIQVKLMHPLS</sequence>
<dbReference type="EMBL" id="RQXW01000009">
    <property type="protein sequence ID" value="RTE65598.1"/>
    <property type="molecule type" value="Genomic_DNA"/>
</dbReference>
<comment type="caution">
    <text evidence="2">The sequence shown here is derived from an EMBL/GenBank/DDBJ whole genome shotgun (WGS) entry which is preliminary data.</text>
</comment>
<evidence type="ECO:0000259" key="1">
    <source>
        <dbReference type="Pfam" id="PF07978"/>
    </source>
</evidence>
<dbReference type="InterPro" id="IPR012577">
    <property type="entry name" value="NIPSNAP"/>
</dbReference>
<dbReference type="SUPFAM" id="SSF54909">
    <property type="entry name" value="Dimeric alpha+beta barrel"/>
    <property type="match status" value="1"/>
</dbReference>
<dbReference type="InterPro" id="IPR011008">
    <property type="entry name" value="Dimeric_a/b-barrel"/>
</dbReference>
<name>A0A430KQ22_9GAMM</name>
<dbReference type="Pfam" id="PF07978">
    <property type="entry name" value="NIPSNAP"/>
    <property type="match status" value="1"/>
</dbReference>
<gene>
    <name evidence="2" type="ORF">EH243_11705</name>
</gene>
<dbReference type="Gene3D" id="3.30.70.100">
    <property type="match status" value="1"/>
</dbReference>
<protein>
    <recommendedName>
        <fullName evidence="1">NIPSNAP domain-containing protein</fullName>
    </recommendedName>
</protein>
<keyword evidence="3" id="KW-1185">Reference proteome</keyword>
<reference evidence="2 3" key="1">
    <citation type="submission" date="2018-11" db="EMBL/GenBank/DDBJ databases">
        <title>The draft genome sequence of Amphritea opalescens ANRC-JH13T.</title>
        <authorList>
            <person name="Fang Z."/>
            <person name="Zhang Y."/>
            <person name="Han X."/>
        </authorList>
    </citation>
    <scope>NUCLEOTIDE SEQUENCE [LARGE SCALE GENOMIC DNA]</scope>
    <source>
        <strain evidence="2 3">ANRC-JH13</strain>
    </source>
</reference>
<evidence type="ECO:0000313" key="2">
    <source>
        <dbReference type="EMBL" id="RTE65598.1"/>
    </source>
</evidence>
<dbReference type="OrthoDB" id="9809695at2"/>
<organism evidence="2 3">
    <name type="scientific">Amphritea opalescens</name>
    <dbReference type="NCBI Taxonomy" id="2490544"/>
    <lineage>
        <taxon>Bacteria</taxon>
        <taxon>Pseudomonadati</taxon>
        <taxon>Pseudomonadota</taxon>
        <taxon>Gammaproteobacteria</taxon>
        <taxon>Oceanospirillales</taxon>
        <taxon>Oceanospirillaceae</taxon>
        <taxon>Amphritea</taxon>
    </lineage>
</organism>
<accession>A0A430KQ22</accession>
<dbReference type="RefSeq" id="WP_126158851.1">
    <property type="nucleotide sequence ID" value="NZ_RQXW01000009.1"/>
</dbReference>
<evidence type="ECO:0000313" key="3">
    <source>
        <dbReference type="Proteomes" id="UP000283087"/>
    </source>
</evidence>
<dbReference type="AlphaFoldDB" id="A0A430KQ22"/>
<feature type="domain" description="NIPSNAP" evidence="1">
    <location>
        <begin position="5"/>
        <end position="95"/>
    </location>
</feature>
<dbReference type="Proteomes" id="UP000283087">
    <property type="component" value="Unassembled WGS sequence"/>
</dbReference>
<proteinExistence type="predicted"/>